<dbReference type="InterPro" id="IPR041698">
    <property type="entry name" value="Methyltransf_25"/>
</dbReference>
<dbReference type="EMBL" id="BMHA01000004">
    <property type="protein sequence ID" value="GGI05003.1"/>
    <property type="molecule type" value="Genomic_DNA"/>
</dbReference>
<dbReference type="Gene3D" id="2.20.130.10">
    <property type="entry name" value="CAC2371-like domains"/>
    <property type="match status" value="1"/>
</dbReference>
<proteinExistence type="predicted"/>
<dbReference type="SUPFAM" id="SSF53335">
    <property type="entry name" value="S-adenosyl-L-methionine-dependent methyltransferases"/>
    <property type="match status" value="1"/>
</dbReference>
<protein>
    <recommendedName>
        <fullName evidence="1">Methyltransferase domain-containing protein</fullName>
    </recommendedName>
</protein>
<dbReference type="PANTHER" id="PTHR43591">
    <property type="entry name" value="METHYLTRANSFERASE"/>
    <property type="match status" value="1"/>
</dbReference>
<dbReference type="OrthoDB" id="189743at2"/>
<reference evidence="2" key="1">
    <citation type="journal article" date="2014" name="Int. J. Syst. Evol. Microbiol.">
        <title>Complete genome sequence of Corynebacterium casei LMG S-19264T (=DSM 44701T), isolated from a smear-ripened cheese.</title>
        <authorList>
            <consortium name="US DOE Joint Genome Institute (JGI-PGF)"/>
            <person name="Walter F."/>
            <person name="Albersmeier A."/>
            <person name="Kalinowski J."/>
            <person name="Ruckert C."/>
        </authorList>
    </citation>
    <scope>NUCLEOTIDE SEQUENCE</scope>
    <source>
        <strain evidence="2">CGMCC 1.14988</strain>
    </source>
</reference>
<comment type="caution">
    <text evidence="2">The sequence shown here is derived from an EMBL/GenBank/DDBJ whole genome shotgun (WGS) entry which is preliminary data.</text>
</comment>
<reference evidence="2" key="2">
    <citation type="submission" date="2020-09" db="EMBL/GenBank/DDBJ databases">
        <authorList>
            <person name="Sun Q."/>
            <person name="Zhou Y."/>
        </authorList>
    </citation>
    <scope>NUCLEOTIDE SEQUENCE</scope>
    <source>
        <strain evidence="2">CGMCC 1.14988</strain>
    </source>
</reference>
<dbReference type="InterPro" id="IPR029063">
    <property type="entry name" value="SAM-dependent_MTases_sf"/>
</dbReference>
<feature type="domain" description="Methyltransferase" evidence="1">
    <location>
        <begin position="55"/>
        <end position="146"/>
    </location>
</feature>
<organism evidence="2 3">
    <name type="scientific">Egicoccus halophilus</name>
    <dbReference type="NCBI Taxonomy" id="1670830"/>
    <lineage>
        <taxon>Bacteria</taxon>
        <taxon>Bacillati</taxon>
        <taxon>Actinomycetota</taxon>
        <taxon>Nitriliruptoria</taxon>
        <taxon>Egicoccales</taxon>
        <taxon>Egicoccaceae</taxon>
        <taxon>Egicoccus</taxon>
    </lineage>
</organism>
<dbReference type="Gene3D" id="3.40.50.150">
    <property type="entry name" value="Vaccinia Virus protein VP39"/>
    <property type="match status" value="1"/>
</dbReference>
<evidence type="ECO:0000313" key="3">
    <source>
        <dbReference type="Proteomes" id="UP000650511"/>
    </source>
</evidence>
<name>A0A8J3A701_9ACTN</name>
<evidence type="ECO:0000313" key="2">
    <source>
        <dbReference type="EMBL" id="GGI05003.1"/>
    </source>
</evidence>
<dbReference type="Pfam" id="PF13649">
    <property type="entry name" value="Methyltransf_25"/>
    <property type="match status" value="1"/>
</dbReference>
<dbReference type="AlphaFoldDB" id="A0A8J3A701"/>
<gene>
    <name evidence="2" type="ORF">GCM10011354_11910</name>
</gene>
<dbReference type="CDD" id="cd02440">
    <property type="entry name" value="AdoMet_MTases"/>
    <property type="match status" value="1"/>
</dbReference>
<dbReference type="Proteomes" id="UP000650511">
    <property type="component" value="Unassembled WGS sequence"/>
</dbReference>
<evidence type="ECO:0000259" key="1">
    <source>
        <dbReference type="Pfam" id="PF13649"/>
    </source>
</evidence>
<keyword evidence="3" id="KW-1185">Reference proteome</keyword>
<sequence>MSGGRVRSLDDAVGYHDLAAWYDALYDARGKDYRAEAQALLGVAREDGREVGSLLDVACGTGRHLAVFADEVGELAGLDGSPEMLAVAASRLTREVPLVEGDLRAFDLARTFDVVTCLFSSIGHVADADELDAAVVAMARHVAPGGSLLVEPWLTPERVRDEGVRDLVTAENADGVVARAASSHRDGDVLVLQFAWAVATAGGVATAEETHRMPLFTAERYVAAVERAGLVGEWRDEVAGLGMGRGLLVGRRGTS</sequence>
<accession>A0A8J3A701</accession>